<proteinExistence type="predicted"/>
<feature type="transmembrane region" description="Helical" evidence="1">
    <location>
        <begin position="86"/>
        <end position="107"/>
    </location>
</feature>
<dbReference type="Pfam" id="PF08570">
    <property type="entry name" value="DUF1761"/>
    <property type="match status" value="1"/>
</dbReference>
<feature type="transmembrane region" description="Helical" evidence="1">
    <location>
        <begin position="12"/>
        <end position="33"/>
    </location>
</feature>
<feature type="transmembrane region" description="Helical" evidence="1">
    <location>
        <begin position="119"/>
        <end position="139"/>
    </location>
</feature>
<protein>
    <submittedName>
        <fullName evidence="2">DUF1761 family protein</fullName>
    </submittedName>
</protein>
<evidence type="ECO:0000313" key="2">
    <source>
        <dbReference type="EMBL" id="MCT7660719.1"/>
    </source>
</evidence>
<keyword evidence="1" id="KW-1133">Transmembrane helix</keyword>
<accession>A0ABT2MEL5</accession>
<dbReference type="InterPro" id="IPR013879">
    <property type="entry name" value="DUF1761"/>
</dbReference>
<dbReference type="Proteomes" id="UP001206639">
    <property type="component" value="Unassembled WGS sequence"/>
</dbReference>
<name>A0ABT2MEL5_9MYCO</name>
<keyword evidence="3" id="KW-1185">Reference proteome</keyword>
<sequence length="141" mass="14664">MLGHLADVHWIGVVVATTAFGALGGIYFAVLFPKQYAYAIGRENQSNDERAGGALFYAGPLVCALVVVVADALFISALGIGTVGGAIVFGLVTGVGFLVPMAFNIAINPLFPRPLVYGLLNAPYFVIGNVVASVLVVVIPW</sequence>
<feature type="transmembrane region" description="Helical" evidence="1">
    <location>
        <begin position="54"/>
        <end position="80"/>
    </location>
</feature>
<evidence type="ECO:0000313" key="3">
    <source>
        <dbReference type="Proteomes" id="UP001206639"/>
    </source>
</evidence>
<reference evidence="3" key="1">
    <citation type="submission" date="2023-07" db="EMBL/GenBank/DDBJ databases">
        <authorList>
            <person name="Deng Y."/>
            <person name="Zhang Y.-Q."/>
        </authorList>
    </citation>
    <scope>NUCLEOTIDE SEQUENCE [LARGE SCALE GENOMIC DNA]</scope>
    <source>
        <strain evidence="3">CPCC 205710</strain>
    </source>
</reference>
<evidence type="ECO:0000256" key="1">
    <source>
        <dbReference type="SAM" id="Phobius"/>
    </source>
</evidence>
<gene>
    <name evidence="2" type="ORF">N4S67_20150</name>
</gene>
<keyword evidence="1" id="KW-0812">Transmembrane</keyword>
<comment type="caution">
    <text evidence="2">The sequence shown here is derived from an EMBL/GenBank/DDBJ whole genome shotgun (WGS) entry which is preliminary data.</text>
</comment>
<dbReference type="EMBL" id="JAODWD010000005">
    <property type="protein sequence ID" value="MCT7660719.1"/>
    <property type="molecule type" value="Genomic_DNA"/>
</dbReference>
<dbReference type="RefSeq" id="WP_260994797.1">
    <property type="nucleotide sequence ID" value="NZ_JAODWD010000005.1"/>
</dbReference>
<keyword evidence="1" id="KW-0472">Membrane</keyword>
<organism evidence="2 3">
    <name type="scientific">Mycobacterium deserti</name>
    <dbReference type="NCBI Taxonomy" id="2978347"/>
    <lineage>
        <taxon>Bacteria</taxon>
        <taxon>Bacillati</taxon>
        <taxon>Actinomycetota</taxon>
        <taxon>Actinomycetes</taxon>
        <taxon>Mycobacteriales</taxon>
        <taxon>Mycobacteriaceae</taxon>
        <taxon>Mycobacterium</taxon>
    </lineage>
</organism>